<proteinExistence type="predicted"/>
<evidence type="ECO:0000313" key="2">
    <source>
        <dbReference type="Proteomes" id="UP001314261"/>
    </source>
</evidence>
<reference evidence="1 2" key="1">
    <citation type="submission" date="2023-10" db="EMBL/GenBank/DDBJ databases">
        <authorList>
            <person name="Botero Cardona J."/>
        </authorList>
    </citation>
    <scope>NUCLEOTIDE SEQUENCE [LARGE SCALE GENOMIC DNA]</scope>
    <source>
        <strain evidence="1 2">R-54839</strain>
    </source>
</reference>
<dbReference type="EMBL" id="CAUZLR010000002">
    <property type="protein sequence ID" value="CAK1233407.1"/>
    <property type="molecule type" value="Genomic_DNA"/>
</dbReference>
<name>A0ABN9YSN4_9LACO</name>
<sequence>MNQSIKQLNALFDEPVFVQDGKALRSATPDAMQRLKKLAMKMGYANGR</sequence>
<organism evidence="1 2">
    <name type="scientific">Fructobacillus fructosus</name>
    <dbReference type="NCBI Taxonomy" id="1631"/>
    <lineage>
        <taxon>Bacteria</taxon>
        <taxon>Bacillati</taxon>
        <taxon>Bacillota</taxon>
        <taxon>Bacilli</taxon>
        <taxon>Lactobacillales</taxon>
        <taxon>Lactobacillaceae</taxon>
        <taxon>Fructobacillus</taxon>
    </lineage>
</organism>
<protein>
    <submittedName>
        <fullName evidence="1">Uncharacterized protein</fullName>
    </submittedName>
</protein>
<evidence type="ECO:0000313" key="1">
    <source>
        <dbReference type="EMBL" id="CAK1233407.1"/>
    </source>
</evidence>
<dbReference type="RefSeq" id="WP_338345977.1">
    <property type="nucleotide sequence ID" value="NZ_CAUZLR010000002.1"/>
</dbReference>
<comment type="caution">
    <text evidence="1">The sequence shown here is derived from an EMBL/GenBank/DDBJ whole genome shotgun (WGS) entry which is preliminary data.</text>
</comment>
<keyword evidence="2" id="KW-1185">Reference proteome</keyword>
<dbReference type="Proteomes" id="UP001314261">
    <property type="component" value="Unassembled WGS sequence"/>
</dbReference>
<accession>A0ABN9YSN4</accession>
<gene>
    <name evidence="1" type="ORF">R54839_PPFHFPJH_00549</name>
</gene>